<organism evidence="1 2">
    <name type="scientific">Brachybacterium equifaecis</name>
    <dbReference type="NCBI Taxonomy" id="2910770"/>
    <lineage>
        <taxon>Bacteria</taxon>
        <taxon>Bacillati</taxon>
        <taxon>Actinomycetota</taxon>
        <taxon>Actinomycetes</taxon>
        <taxon>Micrococcales</taxon>
        <taxon>Dermabacteraceae</taxon>
        <taxon>Brachybacterium</taxon>
    </lineage>
</organism>
<gene>
    <name evidence="1" type="ORF">Bequi_11160</name>
</gene>
<sequence>MRLDETLHLPLRPDAVAAMYADPAYAAVRAETLHAADSSSDITGDPAGAFTATTRLSLPTAGVPDIARRFVGETVTVRETQSWSAPQDGGRRTGTMDIQVEGAPASMSAQLEMMPEGEGGTLVRIAGDLVAKVPLVGGRLEKAALPYVSKILRAEERSAATYAARTAD</sequence>
<dbReference type="Proteomes" id="UP001203761">
    <property type="component" value="Unassembled WGS sequence"/>
</dbReference>
<keyword evidence="2" id="KW-1185">Reference proteome</keyword>
<proteinExistence type="predicted"/>
<accession>A0ABT0R1X0</accession>
<protein>
    <submittedName>
        <fullName evidence="1">DUF2505 domain-containing protein</fullName>
    </submittedName>
</protein>
<name>A0ABT0R1X0_9MICO</name>
<dbReference type="RefSeq" id="WP_249738009.1">
    <property type="nucleotide sequence ID" value="NZ_JAKNCJ010000006.1"/>
</dbReference>
<evidence type="ECO:0000313" key="2">
    <source>
        <dbReference type="Proteomes" id="UP001203761"/>
    </source>
</evidence>
<dbReference type="EMBL" id="JAKNCJ010000006">
    <property type="protein sequence ID" value="MCL6423929.1"/>
    <property type="molecule type" value="Genomic_DNA"/>
</dbReference>
<evidence type="ECO:0000313" key="1">
    <source>
        <dbReference type="EMBL" id="MCL6423929.1"/>
    </source>
</evidence>
<dbReference type="Pfam" id="PF10698">
    <property type="entry name" value="DUF2505"/>
    <property type="match status" value="1"/>
</dbReference>
<reference evidence="1" key="1">
    <citation type="submission" date="2022-02" db="EMBL/GenBank/DDBJ databases">
        <authorList>
            <person name="Lee M."/>
            <person name="Kim S.-J."/>
            <person name="Jung M.-Y."/>
        </authorList>
    </citation>
    <scope>NUCLEOTIDE SEQUENCE</scope>
    <source>
        <strain evidence="1">JHP9</strain>
    </source>
</reference>
<dbReference type="InterPro" id="IPR019639">
    <property type="entry name" value="DUF2505"/>
</dbReference>
<comment type="caution">
    <text evidence="1">The sequence shown here is derived from an EMBL/GenBank/DDBJ whole genome shotgun (WGS) entry which is preliminary data.</text>
</comment>